<evidence type="ECO:0000256" key="1">
    <source>
        <dbReference type="SAM" id="MobiDB-lite"/>
    </source>
</evidence>
<evidence type="ECO:0000313" key="3">
    <source>
        <dbReference type="Proteomes" id="UP000815677"/>
    </source>
</evidence>
<evidence type="ECO:0000313" key="2">
    <source>
        <dbReference type="EMBL" id="GAT55281.1"/>
    </source>
</evidence>
<reference evidence="2" key="1">
    <citation type="submission" date="2014-09" db="EMBL/GenBank/DDBJ databases">
        <title>Genome sequence of the luminous mushroom Mycena chlorophos for searching fungal bioluminescence genes.</title>
        <authorList>
            <person name="Tanaka Y."/>
            <person name="Kasuga D."/>
            <person name="Oba Y."/>
            <person name="Hase S."/>
            <person name="Sato K."/>
            <person name="Oba Y."/>
            <person name="Sakakibara Y."/>
        </authorList>
    </citation>
    <scope>NUCLEOTIDE SEQUENCE</scope>
</reference>
<dbReference type="EMBL" id="DF848950">
    <property type="protein sequence ID" value="GAT55281.1"/>
    <property type="molecule type" value="Genomic_DNA"/>
</dbReference>
<accession>A0ABQ0LW16</accession>
<organism evidence="2 3">
    <name type="scientific">Mycena chlorophos</name>
    <name type="common">Agaric fungus</name>
    <name type="synonym">Agaricus chlorophos</name>
    <dbReference type="NCBI Taxonomy" id="658473"/>
    <lineage>
        <taxon>Eukaryota</taxon>
        <taxon>Fungi</taxon>
        <taxon>Dikarya</taxon>
        <taxon>Basidiomycota</taxon>
        <taxon>Agaricomycotina</taxon>
        <taxon>Agaricomycetes</taxon>
        <taxon>Agaricomycetidae</taxon>
        <taxon>Agaricales</taxon>
        <taxon>Marasmiineae</taxon>
        <taxon>Mycenaceae</taxon>
        <taxon>Mycena</taxon>
    </lineage>
</organism>
<dbReference type="Proteomes" id="UP000815677">
    <property type="component" value="Unassembled WGS sequence"/>
</dbReference>
<feature type="region of interest" description="Disordered" evidence="1">
    <location>
        <begin position="1"/>
        <end position="25"/>
    </location>
</feature>
<proteinExistence type="predicted"/>
<feature type="region of interest" description="Disordered" evidence="1">
    <location>
        <begin position="114"/>
        <end position="139"/>
    </location>
</feature>
<feature type="compositionally biased region" description="Polar residues" evidence="1">
    <location>
        <begin position="8"/>
        <end position="23"/>
    </location>
</feature>
<keyword evidence="3" id="KW-1185">Reference proteome</keyword>
<protein>
    <submittedName>
        <fullName evidence="2">Uncharacterized protein</fullName>
    </submittedName>
</protein>
<name>A0ABQ0LW16_MYCCL</name>
<gene>
    <name evidence="2" type="ORF">MCHLO_12065</name>
</gene>
<sequence length="139" mass="15472">MLTRRTFFPTTSSCARNKNSQTPFEAPHKVHYPLRQPIGMSITADPEAASPCSEELILQHAFNTKAKLSRPIIACFAARLETVSDEAEQAKASKELGDDPIPAEPEEANRYIDMQSPVDDSQVDLNAERGLYGYDPDYK</sequence>